<dbReference type="Proteomes" id="UP000298030">
    <property type="component" value="Unassembled WGS sequence"/>
</dbReference>
<evidence type="ECO:0000313" key="2">
    <source>
        <dbReference type="Proteomes" id="UP000298030"/>
    </source>
</evidence>
<comment type="caution">
    <text evidence="1">The sequence shown here is derived from an EMBL/GenBank/DDBJ whole genome shotgun (WGS) entry which is preliminary data.</text>
</comment>
<reference evidence="1 2" key="1">
    <citation type="journal article" date="2019" name="Nat. Ecol. Evol.">
        <title>Megaphylogeny resolves global patterns of mushroom evolution.</title>
        <authorList>
            <person name="Varga T."/>
            <person name="Krizsan K."/>
            <person name="Foldi C."/>
            <person name="Dima B."/>
            <person name="Sanchez-Garcia M."/>
            <person name="Sanchez-Ramirez S."/>
            <person name="Szollosi G.J."/>
            <person name="Szarkandi J.G."/>
            <person name="Papp V."/>
            <person name="Albert L."/>
            <person name="Andreopoulos W."/>
            <person name="Angelini C."/>
            <person name="Antonin V."/>
            <person name="Barry K.W."/>
            <person name="Bougher N.L."/>
            <person name="Buchanan P."/>
            <person name="Buyck B."/>
            <person name="Bense V."/>
            <person name="Catcheside P."/>
            <person name="Chovatia M."/>
            <person name="Cooper J."/>
            <person name="Damon W."/>
            <person name="Desjardin D."/>
            <person name="Finy P."/>
            <person name="Geml J."/>
            <person name="Haridas S."/>
            <person name="Hughes K."/>
            <person name="Justo A."/>
            <person name="Karasinski D."/>
            <person name="Kautmanova I."/>
            <person name="Kiss B."/>
            <person name="Kocsube S."/>
            <person name="Kotiranta H."/>
            <person name="LaButti K.M."/>
            <person name="Lechner B.E."/>
            <person name="Liimatainen K."/>
            <person name="Lipzen A."/>
            <person name="Lukacs Z."/>
            <person name="Mihaltcheva S."/>
            <person name="Morgado L.N."/>
            <person name="Niskanen T."/>
            <person name="Noordeloos M.E."/>
            <person name="Ohm R.A."/>
            <person name="Ortiz-Santana B."/>
            <person name="Ovrebo C."/>
            <person name="Racz N."/>
            <person name="Riley R."/>
            <person name="Savchenko A."/>
            <person name="Shiryaev A."/>
            <person name="Soop K."/>
            <person name="Spirin V."/>
            <person name="Szebenyi C."/>
            <person name="Tomsovsky M."/>
            <person name="Tulloss R.E."/>
            <person name="Uehling J."/>
            <person name="Grigoriev I.V."/>
            <person name="Vagvolgyi C."/>
            <person name="Papp T."/>
            <person name="Martin F.M."/>
            <person name="Miettinen O."/>
            <person name="Hibbett D.S."/>
            <person name="Nagy L.G."/>
        </authorList>
    </citation>
    <scope>NUCLEOTIDE SEQUENCE [LARGE SCALE GENOMIC DNA]</scope>
    <source>
        <strain evidence="1 2">FP101781</strain>
    </source>
</reference>
<gene>
    <name evidence="1" type="ORF">FA13DRAFT_1728710</name>
</gene>
<sequence length="75" mass="8341">MDHCGTLWYQHAFQFLCHSESFFSFVLTPTASEGPVTAEVRGSLLSSTPMISVLHTPSSLSCTEYYMLYCLPTLA</sequence>
<dbReference type="EMBL" id="QPFP01000008">
    <property type="protein sequence ID" value="TEB34868.1"/>
    <property type="molecule type" value="Genomic_DNA"/>
</dbReference>
<keyword evidence="2" id="KW-1185">Reference proteome</keyword>
<protein>
    <submittedName>
        <fullName evidence="1">Uncharacterized protein</fullName>
    </submittedName>
</protein>
<evidence type="ECO:0000313" key="1">
    <source>
        <dbReference type="EMBL" id="TEB34868.1"/>
    </source>
</evidence>
<organism evidence="1 2">
    <name type="scientific">Coprinellus micaceus</name>
    <name type="common">Glistening ink-cap mushroom</name>
    <name type="synonym">Coprinus micaceus</name>
    <dbReference type="NCBI Taxonomy" id="71717"/>
    <lineage>
        <taxon>Eukaryota</taxon>
        <taxon>Fungi</taxon>
        <taxon>Dikarya</taxon>
        <taxon>Basidiomycota</taxon>
        <taxon>Agaricomycotina</taxon>
        <taxon>Agaricomycetes</taxon>
        <taxon>Agaricomycetidae</taxon>
        <taxon>Agaricales</taxon>
        <taxon>Agaricineae</taxon>
        <taxon>Psathyrellaceae</taxon>
        <taxon>Coprinellus</taxon>
    </lineage>
</organism>
<name>A0A4Y7TLQ3_COPMI</name>
<proteinExistence type="predicted"/>
<accession>A0A4Y7TLQ3</accession>
<dbReference type="AlphaFoldDB" id="A0A4Y7TLQ3"/>